<gene>
    <name evidence="1" type="ORF">B7O98_00615</name>
</gene>
<accession>A0A2R7Y8V3</accession>
<name>A0A2R7Y8V3_9CREN</name>
<organism evidence="1 2">
    <name type="scientific">Zestosphaera tikiterensis</name>
    <dbReference type="NCBI Taxonomy" id="1973259"/>
    <lineage>
        <taxon>Archaea</taxon>
        <taxon>Thermoproteota</taxon>
        <taxon>Thermoprotei</taxon>
        <taxon>Desulfurococcales</taxon>
        <taxon>Desulfurococcaceae</taxon>
        <taxon>Zestosphaera</taxon>
    </lineage>
</organism>
<dbReference type="InterPro" id="IPR009927">
    <property type="entry name" value="DUF1464"/>
</dbReference>
<dbReference type="EMBL" id="NBVN01000001">
    <property type="protein sequence ID" value="PUA33955.1"/>
    <property type="molecule type" value="Genomic_DNA"/>
</dbReference>
<evidence type="ECO:0008006" key="3">
    <source>
        <dbReference type="Google" id="ProtNLM"/>
    </source>
</evidence>
<dbReference type="PIRSF" id="PIRSF009433">
    <property type="entry name" value="DUF1464"/>
    <property type="match status" value="1"/>
</dbReference>
<dbReference type="AlphaFoldDB" id="A0A2R7Y8V3"/>
<reference evidence="1 2" key="1">
    <citation type="journal article" date="2018" name="Syst. Appl. Microbiol.">
        <title>A new symbiotic nanoarchaeote (Candidatus Nanoclepta minutus) and its host (Zestosphaera tikiterensis gen. nov., sp. nov.) from a New Zealand hot spring.</title>
        <authorList>
            <person name="St John E."/>
            <person name="Liu Y."/>
            <person name="Podar M."/>
            <person name="Stott M.B."/>
            <person name="Meneghin J."/>
            <person name="Chen Z."/>
            <person name="Lagutin K."/>
            <person name="Mitchell K."/>
            <person name="Reysenbach A.L."/>
        </authorList>
    </citation>
    <scope>NUCLEOTIDE SEQUENCE [LARGE SCALE GENOMIC DNA]</scope>
    <source>
        <strain evidence="1">NZ3</strain>
    </source>
</reference>
<protein>
    <recommendedName>
        <fullName evidence="3">DUF1464 domain-containing protein</fullName>
    </recommendedName>
</protein>
<dbReference type="Proteomes" id="UP000244093">
    <property type="component" value="Unassembled WGS sequence"/>
</dbReference>
<evidence type="ECO:0000313" key="1">
    <source>
        <dbReference type="EMBL" id="PUA33955.1"/>
    </source>
</evidence>
<comment type="caution">
    <text evidence="1">The sequence shown here is derived from an EMBL/GenBank/DDBJ whole genome shotgun (WGS) entry which is preliminary data.</text>
</comment>
<dbReference type="Pfam" id="PF07318">
    <property type="entry name" value="DUF1464"/>
    <property type="match status" value="1"/>
</dbReference>
<sequence length="384" mass="42693">MVRVVGVDPGTKTIDICLLEDGIVKDELSIDSYEAALNPNIIVKHILKLNPIDLVVGPSGYGVEITYIDEIPDDIFEDWYYTYILLARKEEILEGVSRGDVGSFIYYAMVGMVREFKKMKLPVVFIPGIINLPTVPTYRKFNKVDLGTADKLAVTALAVYKTAEKHNIPLDEVNFILAEMGFGYNAVIGVKEGVVVDAFGGTTMLGPGFLTMSYADLEVAQLIKEWVKTDVFTGGVSYIAKVKTFEELIKCLNVNEICYQAWNSFIEGIVKAAHALIPSTGLPKYFLTSGRLSKIKEVIDELNLRLQRSPIFRHVVLEPVGNLRGAKKSKETAQGYALIGDGLVGGAYKEVVNHLKIKEARGTSLDYIRHPKFESFKEKLPKFK</sequence>
<proteinExistence type="predicted"/>
<evidence type="ECO:0000313" key="2">
    <source>
        <dbReference type="Proteomes" id="UP000244093"/>
    </source>
</evidence>